<evidence type="ECO:0000256" key="1">
    <source>
        <dbReference type="ARBA" id="ARBA00023125"/>
    </source>
</evidence>
<dbReference type="Gene3D" id="1.10.357.10">
    <property type="entry name" value="Tetracycline Repressor, domain 2"/>
    <property type="match status" value="1"/>
</dbReference>
<evidence type="ECO:0000313" key="2">
    <source>
        <dbReference type="EMBL" id="ORV00917.1"/>
    </source>
</evidence>
<dbReference type="STRING" id="1793.AWC04_14660"/>
<dbReference type="InterPro" id="IPR009057">
    <property type="entry name" value="Homeodomain-like_sf"/>
</dbReference>
<protein>
    <submittedName>
        <fullName evidence="2">TetR family transcriptional regulator</fullName>
    </submittedName>
</protein>
<dbReference type="InterPro" id="IPR001647">
    <property type="entry name" value="HTH_TetR"/>
</dbReference>
<dbReference type="PROSITE" id="PS50977">
    <property type="entry name" value="HTH_TETR_2"/>
    <property type="match status" value="1"/>
</dbReference>
<dbReference type="RefSeq" id="WP_085097949.1">
    <property type="nucleotide sequence ID" value="NZ_AP022603.1"/>
</dbReference>
<keyword evidence="1" id="KW-0238">DNA-binding</keyword>
<dbReference type="PANTHER" id="PTHR30055">
    <property type="entry name" value="HTH-TYPE TRANSCRIPTIONAL REGULATOR RUTR"/>
    <property type="match status" value="1"/>
</dbReference>
<dbReference type="SUPFAM" id="SSF46689">
    <property type="entry name" value="Homeodomain-like"/>
    <property type="match status" value="1"/>
</dbReference>
<sequence>MARGDWLSGSRGELAADRILDAAGQLFARQSPASVGMNDIARAAGCSRATLYRYFDSREALHAGYVHRQARLVHAQLGAQLAGIDDPRRRLVDGFCHTLQLVRADPALRSWFGADAPPLGAELAGRSEVITTLVAAFLSSLDGTSLDGAESTAERRARWLVRALTSLLSFPGTGPEDERAMVQEFLVPVLLPASAQPGPRHPGKSVPG</sequence>
<organism evidence="2 3">
    <name type="scientific">Mycolicibacterium fallax</name>
    <name type="common">Mycobacterium fallax</name>
    <dbReference type="NCBI Taxonomy" id="1793"/>
    <lineage>
        <taxon>Bacteria</taxon>
        <taxon>Bacillati</taxon>
        <taxon>Actinomycetota</taxon>
        <taxon>Actinomycetes</taxon>
        <taxon>Mycobacteriales</taxon>
        <taxon>Mycobacteriaceae</taxon>
        <taxon>Mycolicibacterium</taxon>
    </lineage>
</organism>
<keyword evidence="3" id="KW-1185">Reference proteome</keyword>
<dbReference type="GO" id="GO:0000976">
    <property type="term" value="F:transcription cis-regulatory region binding"/>
    <property type="evidence" value="ECO:0007669"/>
    <property type="project" value="TreeGrafter"/>
</dbReference>
<dbReference type="PANTHER" id="PTHR30055:SF200">
    <property type="entry name" value="HTH-TYPE TRANSCRIPTIONAL REPRESSOR BDCR"/>
    <property type="match status" value="1"/>
</dbReference>
<gene>
    <name evidence="2" type="ORF">AWC04_14660</name>
</gene>
<dbReference type="EMBL" id="LQOJ01000048">
    <property type="protein sequence ID" value="ORV00917.1"/>
    <property type="molecule type" value="Genomic_DNA"/>
</dbReference>
<dbReference type="InterPro" id="IPR050109">
    <property type="entry name" value="HTH-type_TetR-like_transc_reg"/>
</dbReference>
<proteinExistence type="predicted"/>
<dbReference type="GO" id="GO:0003700">
    <property type="term" value="F:DNA-binding transcription factor activity"/>
    <property type="evidence" value="ECO:0007669"/>
    <property type="project" value="TreeGrafter"/>
</dbReference>
<evidence type="ECO:0000313" key="3">
    <source>
        <dbReference type="Proteomes" id="UP000193484"/>
    </source>
</evidence>
<dbReference type="Pfam" id="PF00440">
    <property type="entry name" value="TetR_N"/>
    <property type="match status" value="1"/>
</dbReference>
<name>A0A1X1R7N9_MYCFA</name>
<dbReference type="Proteomes" id="UP000193484">
    <property type="component" value="Unassembled WGS sequence"/>
</dbReference>
<dbReference type="OrthoDB" id="4541857at2"/>
<reference evidence="2 3" key="1">
    <citation type="submission" date="2016-01" db="EMBL/GenBank/DDBJ databases">
        <title>The new phylogeny of the genus Mycobacterium.</title>
        <authorList>
            <person name="Tarcisio F."/>
            <person name="Conor M."/>
            <person name="Antonella G."/>
            <person name="Elisabetta G."/>
            <person name="Giulia F.S."/>
            <person name="Sara T."/>
            <person name="Anna F."/>
            <person name="Clotilde B."/>
            <person name="Roberto B."/>
            <person name="Veronica D.S."/>
            <person name="Fabio R."/>
            <person name="Monica P."/>
            <person name="Olivier J."/>
            <person name="Enrico T."/>
            <person name="Nicola S."/>
        </authorList>
    </citation>
    <scope>NUCLEOTIDE SEQUENCE [LARGE SCALE GENOMIC DNA]</scope>
    <source>
        <strain evidence="2 3">DSM 44179</strain>
    </source>
</reference>
<dbReference type="AlphaFoldDB" id="A0A1X1R7N9"/>
<comment type="caution">
    <text evidence="2">The sequence shown here is derived from an EMBL/GenBank/DDBJ whole genome shotgun (WGS) entry which is preliminary data.</text>
</comment>
<accession>A0A1X1R7N9</accession>
<dbReference type="PRINTS" id="PR00455">
    <property type="entry name" value="HTHTETR"/>
</dbReference>